<feature type="transmembrane region" description="Helical" evidence="7">
    <location>
        <begin position="109"/>
        <end position="134"/>
    </location>
</feature>
<dbReference type="CDD" id="cd07989">
    <property type="entry name" value="LPLAT_AGPAT-like"/>
    <property type="match status" value="1"/>
</dbReference>
<evidence type="ECO:0000256" key="5">
    <source>
        <dbReference type="ARBA" id="ARBA00022989"/>
    </source>
</evidence>
<feature type="transmembrane region" description="Helical" evidence="7">
    <location>
        <begin position="68"/>
        <end position="88"/>
    </location>
</feature>
<feature type="domain" description="Phospholipid/glycerol acyltransferase" evidence="8">
    <location>
        <begin position="475"/>
        <end position="591"/>
    </location>
</feature>
<dbReference type="Proteomes" id="UP000273143">
    <property type="component" value="Chromosome"/>
</dbReference>
<evidence type="ECO:0000256" key="2">
    <source>
        <dbReference type="ARBA" id="ARBA00022448"/>
    </source>
</evidence>
<feature type="transmembrane region" description="Helical" evidence="7">
    <location>
        <begin position="163"/>
        <end position="183"/>
    </location>
</feature>
<evidence type="ECO:0000313" key="9">
    <source>
        <dbReference type="EMBL" id="AZS50574.1"/>
    </source>
</evidence>
<evidence type="ECO:0000259" key="8">
    <source>
        <dbReference type="SMART" id="SM00563"/>
    </source>
</evidence>
<evidence type="ECO:0000256" key="6">
    <source>
        <dbReference type="ARBA" id="ARBA00023136"/>
    </source>
</evidence>
<keyword evidence="3" id="KW-1003">Cell membrane</keyword>
<accession>A0A3S9XDQ0</accession>
<dbReference type="InterPro" id="IPR002123">
    <property type="entry name" value="Plipid/glycerol_acylTrfase"/>
</dbReference>
<sequence length="642" mass="71273">MSEHSQFALLKERRYLPFFITQLAGAFNDNVFKQALILAIIYKLTFSNVIDHTLITSLFKNGVIDKDFLVNFCAIVFILPFFLFSALGGQLGEKYEKSMLIRRIKLAEVLTMVIGAIGLFLNSFALMLVVLFAMGTQSALFGPVKYSILPQQLKENELIGGNALVEMGTFLAILAGIVLAGILMTGDGPYALYISMAILIVALIGYCASSKIPFSPAALSDLKISFNIFSQTWKTMRLGFNQTPAVSRSILGNSWFWFLGTIYITQIPNYAEKILNGDPSAYTLVLIVFSVSIAIGSALCEKLSDHKVEIGLVPFGSIGLTLFSILLWWHSTTLPMVNNSLNTWLDVLSYPRAWLILFDVFGIGLFGGFYIVPLYAIMQTRSAVEERARVIAANNILNALFMVLASVLAILLLSMAGLSIPQLFLVVGLMNLAVNTYIFKIVPEFTLRFMMWLLSHSIYKVSHKGLDNIPEQGACVLVSNHVSYFDALLIGGAVKRPIRFVMYYKIFDMPVLNFVFRTANAIPIAGHKENKAIFEQAFTDIAQALQNDELVCIFPEGRLTTDGAINEFKSGIEKIITQTPVPVVPMAIQGLWTTSFTRNPKRKLLRNIWARIGILADTPIPPEKVNAPMLYDKVQTLRGDKA</sequence>
<proteinExistence type="predicted"/>
<keyword evidence="10" id="KW-1185">Reference proteome</keyword>
<dbReference type="CDD" id="cd06173">
    <property type="entry name" value="MFS_MefA_like"/>
    <property type="match status" value="1"/>
</dbReference>
<name>A0A3S9XDQ0_9GAMM</name>
<feature type="transmembrane region" description="Helical" evidence="7">
    <location>
        <begin position="281"/>
        <end position="300"/>
    </location>
</feature>
<dbReference type="Gene3D" id="1.20.1250.20">
    <property type="entry name" value="MFS general substrate transporter like domains"/>
    <property type="match status" value="1"/>
</dbReference>
<evidence type="ECO:0000256" key="3">
    <source>
        <dbReference type="ARBA" id="ARBA00022475"/>
    </source>
</evidence>
<evidence type="ECO:0000313" key="10">
    <source>
        <dbReference type="Proteomes" id="UP000273143"/>
    </source>
</evidence>
<feature type="transmembrane region" description="Helical" evidence="7">
    <location>
        <begin position="423"/>
        <end position="442"/>
    </location>
</feature>
<dbReference type="Pfam" id="PF07690">
    <property type="entry name" value="MFS_1"/>
    <property type="match status" value="1"/>
</dbReference>
<dbReference type="AlphaFoldDB" id="A0A3S9XDQ0"/>
<dbReference type="KEGG" id="emo:DM558_07185"/>
<keyword evidence="5 7" id="KW-1133">Transmembrane helix</keyword>
<feature type="transmembrane region" description="Helical" evidence="7">
    <location>
        <begin position="396"/>
        <end position="417"/>
    </location>
</feature>
<evidence type="ECO:0000256" key="1">
    <source>
        <dbReference type="ARBA" id="ARBA00004651"/>
    </source>
</evidence>
<dbReference type="EMBL" id="CP029822">
    <property type="protein sequence ID" value="AZS50574.1"/>
    <property type="molecule type" value="Genomic_DNA"/>
</dbReference>
<dbReference type="InterPro" id="IPR011701">
    <property type="entry name" value="MFS"/>
</dbReference>
<dbReference type="RefSeq" id="WP_127163032.1">
    <property type="nucleotide sequence ID" value="NZ_CP029822.1"/>
</dbReference>
<gene>
    <name evidence="9" type="ORF">DM558_07185</name>
</gene>
<evidence type="ECO:0000256" key="7">
    <source>
        <dbReference type="SAM" id="Phobius"/>
    </source>
</evidence>
<feature type="transmembrane region" description="Helical" evidence="7">
    <location>
        <begin position="190"/>
        <end position="212"/>
    </location>
</feature>
<feature type="transmembrane region" description="Helical" evidence="7">
    <location>
        <begin position="312"/>
        <end position="331"/>
    </location>
</feature>
<dbReference type="GO" id="GO:0005886">
    <property type="term" value="C:plasma membrane"/>
    <property type="evidence" value="ECO:0007669"/>
    <property type="project" value="UniProtKB-SubCell"/>
</dbReference>
<dbReference type="SUPFAM" id="SSF69593">
    <property type="entry name" value="Glycerol-3-phosphate (1)-acyltransferase"/>
    <property type="match status" value="1"/>
</dbReference>
<comment type="subcellular location">
    <subcellularLocation>
        <location evidence="1">Cell membrane</location>
        <topology evidence="1">Multi-pass membrane protein</topology>
    </subcellularLocation>
</comment>
<organism evidence="9 10">
    <name type="scientific">Entomomonas moraniae</name>
    <dbReference type="NCBI Taxonomy" id="2213226"/>
    <lineage>
        <taxon>Bacteria</taxon>
        <taxon>Pseudomonadati</taxon>
        <taxon>Pseudomonadota</taxon>
        <taxon>Gammaproteobacteria</taxon>
        <taxon>Pseudomonadales</taxon>
        <taxon>Pseudomonadaceae</taxon>
        <taxon>Entomomonas</taxon>
    </lineage>
</organism>
<keyword evidence="6 7" id="KW-0472">Membrane</keyword>
<reference evidence="10" key="1">
    <citation type="submission" date="2018-06" db="EMBL/GenBank/DDBJ databases">
        <title>Complete genome of Pseudomonas insecticola strain QZS01.</title>
        <authorList>
            <person name="Wang J."/>
            <person name="Su Q."/>
        </authorList>
    </citation>
    <scope>NUCLEOTIDE SEQUENCE [LARGE SCALE GENOMIC DNA]</scope>
    <source>
        <strain evidence="10">QZS01</strain>
    </source>
</reference>
<dbReference type="InterPro" id="IPR036259">
    <property type="entry name" value="MFS_trans_sf"/>
</dbReference>
<protein>
    <submittedName>
        <fullName evidence="9">MFS transporter</fullName>
    </submittedName>
</protein>
<feature type="transmembrane region" description="Helical" evidence="7">
    <location>
        <begin position="351"/>
        <end position="375"/>
    </location>
</feature>
<dbReference type="PANTHER" id="PTHR43266">
    <property type="entry name" value="MACROLIDE-EFFLUX PROTEIN"/>
    <property type="match status" value="1"/>
</dbReference>
<dbReference type="SUPFAM" id="SSF103473">
    <property type="entry name" value="MFS general substrate transporter"/>
    <property type="match status" value="1"/>
</dbReference>
<dbReference type="GO" id="GO:0022857">
    <property type="term" value="F:transmembrane transporter activity"/>
    <property type="evidence" value="ECO:0007669"/>
    <property type="project" value="InterPro"/>
</dbReference>
<evidence type="ECO:0000256" key="4">
    <source>
        <dbReference type="ARBA" id="ARBA00022692"/>
    </source>
</evidence>
<dbReference type="Pfam" id="PF01553">
    <property type="entry name" value="Acyltransferase"/>
    <property type="match status" value="1"/>
</dbReference>
<dbReference type="PANTHER" id="PTHR43266:SF2">
    <property type="entry name" value="MAJOR FACILITATOR SUPERFAMILY (MFS) PROFILE DOMAIN-CONTAINING PROTEIN"/>
    <property type="match status" value="1"/>
</dbReference>
<keyword evidence="4 7" id="KW-0812">Transmembrane</keyword>
<dbReference type="GO" id="GO:0016746">
    <property type="term" value="F:acyltransferase activity"/>
    <property type="evidence" value="ECO:0007669"/>
    <property type="project" value="InterPro"/>
</dbReference>
<dbReference type="SMART" id="SM00563">
    <property type="entry name" value="PlsC"/>
    <property type="match status" value="1"/>
</dbReference>
<keyword evidence="2" id="KW-0813">Transport</keyword>